<dbReference type="InterPro" id="IPR035587">
    <property type="entry name" value="DUS-like_FMN-bd"/>
</dbReference>
<dbReference type="PANTHER" id="PTHR45846">
    <property type="entry name" value="TRNA-DIHYDROURIDINE(47) SYNTHASE [NAD(P)(+)]-LIKE"/>
    <property type="match status" value="1"/>
</dbReference>
<evidence type="ECO:0000256" key="6">
    <source>
        <dbReference type="ARBA" id="ARBA00022694"/>
    </source>
</evidence>
<proteinExistence type="inferred from homology"/>
<dbReference type="Proteomes" id="UP000012073">
    <property type="component" value="Unassembled WGS sequence"/>
</dbReference>
<reference evidence="15" key="1">
    <citation type="journal article" date="2013" name="Proc. Natl. Acad. Sci. U.S.A.">
        <title>Genome structure and metabolic features in the red seaweed Chondrus crispus shed light on evolution of the Archaeplastida.</title>
        <authorList>
            <person name="Collen J."/>
            <person name="Porcel B."/>
            <person name="Carre W."/>
            <person name="Ball S.G."/>
            <person name="Chaparro C."/>
            <person name="Tonon T."/>
            <person name="Barbeyron T."/>
            <person name="Michel G."/>
            <person name="Noel B."/>
            <person name="Valentin K."/>
            <person name="Elias M."/>
            <person name="Artiguenave F."/>
            <person name="Arun A."/>
            <person name="Aury J.M."/>
            <person name="Barbosa-Neto J.F."/>
            <person name="Bothwell J.H."/>
            <person name="Bouget F.Y."/>
            <person name="Brillet L."/>
            <person name="Cabello-Hurtado F."/>
            <person name="Capella-Gutierrez S."/>
            <person name="Charrier B."/>
            <person name="Cladiere L."/>
            <person name="Cock J.M."/>
            <person name="Coelho S.M."/>
            <person name="Colleoni C."/>
            <person name="Czjzek M."/>
            <person name="Da Silva C."/>
            <person name="Delage L."/>
            <person name="Denoeud F."/>
            <person name="Deschamps P."/>
            <person name="Dittami S.M."/>
            <person name="Gabaldon T."/>
            <person name="Gachon C.M."/>
            <person name="Groisillier A."/>
            <person name="Herve C."/>
            <person name="Jabbari K."/>
            <person name="Katinka M."/>
            <person name="Kloareg B."/>
            <person name="Kowalczyk N."/>
            <person name="Labadie K."/>
            <person name="Leblanc C."/>
            <person name="Lopez P.J."/>
            <person name="McLachlan D.H."/>
            <person name="Meslet-Cladiere L."/>
            <person name="Moustafa A."/>
            <person name="Nehr Z."/>
            <person name="Nyvall Collen P."/>
            <person name="Panaud O."/>
            <person name="Partensky F."/>
            <person name="Poulain J."/>
            <person name="Rensing S.A."/>
            <person name="Rousvoal S."/>
            <person name="Samson G."/>
            <person name="Symeonidi A."/>
            <person name="Weissenbach J."/>
            <person name="Zambounis A."/>
            <person name="Wincker P."/>
            <person name="Boyen C."/>
        </authorList>
    </citation>
    <scope>NUCLEOTIDE SEQUENCE [LARGE SCALE GENOMIC DNA]</scope>
    <source>
        <strain evidence="15">cv. Stackhouse</strain>
    </source>
</reference>
<evidence type="ECO:0000313" key="14">
    <source>
        <dbReference type="EMBL" id="CDF38587.1"/>
    </source>
</evidence>
<dbReference type="InterPro" id="IPR004652">
    <property type="entry name" value="DusB-like"/>
</dbReference>
<dbReference type="GeneID" id="17326211"/>
<evidence type="ECO:0000256" key="11">
    <source>
        <dbReference type="ARBA" id="ARBA00049447"/>
    </source>
</evidence>
<dbReference type="PANTHER" id="PTHR45846:SF1">
    <property type="entry name" value="TRNA-DIHYDROURIDINE(47) SYNTHASE [NAD(P)(+)]-LIKE"/>
    <property type="match status" value="1"/>
</dbReference>
<evidence type="ECO:0000256" key="7">
    <source>
        <dbReference type="ARBA" id="ARBA00022857"/>
    </source>
</evidence>
<comment type="catalytic activity">
    <reaction evidence="11">
        <text>a 5,6-dihydrouridine in mRNA + NADP(+) = a uridine in mRNA + NADPH + H(+)</text>
        <dbReference type="Rhea" id="RHEA:69855"/>
        <dbReference type="Rhea" id="RHEA-COMP:14658"/>
        <dbReference type="Rhea" id="RHEA-COMP:17789"/>
        <dbReference type="ChEBI" id="CHEBI:15378"/>
        <dbReference type="ChEBI" id="CHEBI:57783"/>
        <dbReference type="ChEBI" id="CHEBI:58349"/>
        <dbReference type="ChEBI" id="CHEBI:65315"/>
        <dbReference type="ChEBI" id="CHEBI:74443"/>
    </reaction>
    <physiologicalReaction direction="right-to-left" evidence="11">
        <dbReference type="Rhea" id="RHEA:69857"/>
    </physiologicalReaction>
</comment>
<dbReference type="AlphaFoldDB" id="R7QJ95"/>
<comment type="similarity">
    <text evidence="2">Belongs to the Dus family. Dus3 subfamily.</text>
</comment>
<keyword evidence="7" id="KW-0521">NADP</keyword>
<keyword evidence="15" id="KW-1185">Reference proteome</keyword>
<protein>
    <recommendedName>
        <fullName evidence="3">tRNA-dihydrouridine(47) synthase [NAD(P)(+)]</fullName>
        <ecNumber evidence="3">1.3.1.89</ecNumber>
    </recommendedName>
</protein>
<keyword evidence="5" id="KW-0288">FMN</keyword>
<dbReference type="PhylomeDB" id="R7QJ95"/>
<dbReference type="InterPro" id="IPR018517">
    <property type="entry name" value="tRNA_hU_synthase_CS"/>
</dbReference>
<dbReference type="GO" id="GO:0003723">
    <property type="term" value="F:RNA binding"/>
    <property type="evidence" value="ECO:0007669"/>
    <property type="project" value="TreeGrafter"/>
</dbReference>
<evidence type="ECO:0000256" key="1">
    <source>
        <dbReference type="ARBA" id="ARBA00001917"/>
    </source>
</evidence>
<dbReference type="CDD" id="cd02801">
    <property type="entry name" value="DUS_like_FMN"/>
    <property type="match status" value="1"/>
</dbReference>
<evidence type="ECO:0000256" key="4">
    <source>
        <dbReference type="ARBA" id="ARBA00022630"/>
    </source>
</evidence>
<dbReference type="EC" id="1.3.1.89" evidence="3"/>
<comment type="catalytic activity">
    <reaction evidence="12">
        <text>5,6-dihydrouridine(47) in tRNA + NADP(+) = uridine(47) in tRNA + NADPH + H(+)</text>
        <dbReference type="Rhea" id="RHEA:53360"/>
        <dbReference type="Rhea" id="RHEA-COMP:13539"/>
        <dbReference type="Rhea" id="RHEA-COMP:13540"/>
        <dbReference type="ChEBI" id="CHEBI:15378"/>
        <dbReference type="ChEBI" id="CHEBI:57783"/>
        <dbReference type="ChEBI" id="CHEBI:58349"/>
        <dbReference type="ChEBI" id="CHEBI:65315"/>
        <dbReference type="ChEBI" id="CHEBI:74443"/>
        <dbReference type="EC" id="1.3.1.89"/>
    </reaction>
    <physiologicalReaction direction="right-to-left" evidence="12">
        <dbReference type="Rhea" id="RHEA:53362"/>
    </physiologicalReaction>
</comment>
<organism evidence="14 15">
    <name type="scientific">Chondrus crispus</name>
    <name type="common">Carrageen Irish moss</name>
    <name type="synonym">Polymorpha crispa</name>
    <dbReference type="NCBI Taxonomy" id="2769"/>
    <lineage>
        <taxon>Eukaryota</taxon>
        <taxon>Rhodophyta</taxon>
        <taxon>Florideophyceae</taxon>
        <taxon>Rhodymeniophycidae</taxon>
        <taxon>Gigartinales</taxon>
        <taxon>Gigartinaceae</taxon>
        <taxon>Chondrus</taxon>
    </lineage>
</organism>
<dbReference type="InterPro" id="IPR024036">
    <property type="entry name" value="tRNA-dHydroUridine_Synthase_C"/>
</dbReference>
<keyword evidence="4" id="KW-0285">Flavoprotein</keyword>
<dbReference type="OrthoDB" id="5366at2759"/>
<dbReference type="GO" id="GO:0050660">
    <property type="term" value="F:flavin adenine dinucleotide binding"/>
    <property type="evidence" value="ECO:0007669"/>
    <property type="project" value="InterPro"/>
</dbReference>
<dbReference type="PROSITE" id="PS01136">
    <property type="entry name" value="UPF0034"/>
    <property type="match status" value="1"/>
</dbReference>
<evidence type="ECO:0000256" key="9">
    <source>
        <dbReference type="ARBA" id="ARBA00048266"/>
    </source>
</evidence>
<dbReference type="RefSeq" id="XP_005718492.1">
    <property type="nucleotide sequence ID" value="XM_005718435.1"/>
</dbReference>
<comment type="catalytic activity">
    <reaction evidence="10">
        <text>a 5,6-dihydrouridine in mRNA + NAD(+) = a uridine in mRNA + NADH + H(+)</text>
        <dbReference type="Rhea" id="RHEA:69851"/>
        <dbReference type="Rhea" id="RHEA-COMP:14658"/>
        <dbReference type="Rhea" id="RHEA-COMP:17789"/>
        <dbReference type="ChEBI" id="CHEBI:15378"/>
        <dbReference type="ChEBI" id="CHEBI:57540"/>
        <dbReference type="ChEBI" id="CHEBI:57945"/>
        <dbReference type="ChEBI" id="CHEBI:65315"/>
        <dbReference type="ChEBI" id="CHEBI:74443"/>
    </reaction>
    <physiologicalReaction direction="right-to-left" evidence="10">
        <dbReference type="Rhea" id="RHEA:69853"/>
    </physiologicalReaction>
</comment>
<evidence type="ECO:0000256" key="10">
    <source>
        <dbReference type="ARBA" id="ARBA00048342"/>
    </source>
</evidence>
<dbReference type="Gene3D" id="1.10.1200.80">
    <property type="entry name" value="Putative flavin oxidoreducatase, domain 2"/>
    <property type="match status" value="1"/>
</dbReference>
<dbReference type="GO" id="GO:0102265">
    <property type="term" value="F:tRNA-dihydrouridine47 synthase activity"/>
    <property type="evidence" value="ECO:0007669"/>
    <property type="project" value="UniProtKB-EC"/>
</dbReference>
<dbReference type="OMA" id="RPWLFAD"/>
<dbReference type="SUPFAM" id="SSF51395">
    <property type="entry name" value="FMN-linked oxidoreductases"/>
    <property type="match status" value="1"/>
</dbReference>
<dbReference type="NCBIfam" id="TIGR00737">
    <property type="entry name" value="nifR3_yhdG"/>
    <property type="match status" value="1"/>
</dbReference>
<sequence length="405" mass="43680">MTKHAAFISTPLLHSLATRRNAPRALAQCTAASAPSVIEGRVEEDIPSTLPSSLHIGNLQISPPVVLAPMAGVTNYPFRKLCRTHGAALYVSEMVLASSLLSGQPTTRLRFGVDEDLRSAQLYGTDPSNIAAAANFLINHHGVKHIDLNFGCPAPKVLRRGGGAAIPADEHVLAQIASAAVTVATPYGVPVTAKMRAGLSPSHLTYARAGQVLQDCGVAAITLHTRTANQLYAKGAGRANWDRIRHLQQLLDIPVIGNGDVFTAQDAVDMLRETGAAGVAIGRGCLGRPWLFRDLREALETGRTNTITVPPFEQVRDTMMEHVREAVDWMAADQVDELAALKSMRKWFAWYWRGYEGLPGDWTTQMCKAETLEQFEEISNAFDGKGVGFALNKVVGERGKVGGIT</sequence>
<comment type="cofactor">
    <cofactor evidence="1">
        <name>FMN</name>
        <dbReference type="ChEBI" id="CHEBI:58210"/>
    </cofactor>
</comment>
<evidence type="ECO:0000256" key="8">
    <source>
        <dbReference type="ARBA" id="ARBA00023002"/>
    </source>
</evidence>
<dbReference type="Gramene" id="CDF38587">
    <property type="protein sequence ID" value="CDF38587"/>
    <property type="gene ID" value="CHC_T00006400001"/>
</dbReference>
<feature type="domain" description="DUS-like FMN-binding" evidence="13">
    <location>
        <begin position="67"/>
        <end position="365"/>
    </location>
</feature>
<dbReference type="STRING" id="2769.R7QJ95"/>
<dbReference type="Pfam" id="PF01207">
    <property type="entry name" value="Dus"/>
    <property type="match status" value="1"/>
</dbReference>
<dbReference type="EMBL" id="HG001949">
    <property type="protein sequence ID" value="CDF38587.1"/>
    <property type="molecule type" value="Genomic_DNA"/>
</dbReference>
<comment type="catalytic activity">
    <reaction evidence="9">
        <text>5,6-dihydrouridine(47) in tRNA + NAD(+) = uridine(47) in tRNA + NADH + H(+)</text>
        <dbReference type="Rhea" id="RHEA:53364"/>
        <dbReference type="Rhea" id="RHEA-COMP:13539"/>
        <dbReference type="Rhea" id="RHEA-COMP:13540"/>
        <dbReference type="ChEBI" id="CHEBI:15378"/>
        <dbReference type="ChEBI" id="CHEBI:57540"/>
        <dbReference type="ChEBI" id="CHEBI:57945"/>
        <dbReference type="ChEBI" id="CHEBI:65315"/>
        <dbReference type="ChEBI" id="CHEBI:74443"/>
        <dbReference type="EC" id="1.3.1.89"/>
    </reaction>
    <physiologicalReaction direction="right-to-left" evidence="9">
        <dbReference type="Rhea" id="RHEA:53366"/>
    </physiologicalReaction>
</comment>
<evidence type="ECO:0000256" key="5">
    <source>
        <dbReference type="ARBA" id="ARBA00022643"/>
    </source>
</evidence>
<keyword evidence="8" id="KW-0560">Oxidoreductase</keyword>
<accession>R7QJ95</accession>
<name>R7QJ95_CHOCR</name>
<dbReference type="KEGG" id="ccp:CHC_T00006400001"/>
<evidence type="ECO:0000256" key="2">
    <source>
        <dbReference type="ARBA" id="ARBA00005451"/>
    </source>
</evidence>
<dbReference type="Gene3D" id="3.20.20.70">
    <property type="entry name" value="Aldolase class I"/>
    <property type="match status" value="1"/>
</dbReference>
<evidence type="ECO:0000256" key="12">
    <source>
        <dbReference type="ARBA" id="ARBA00049513"/>
    </source>
</evidence>
<dbReference type="InterPro" id="IPR013785">
    <property type="entry name" value="Aldolase_TIM"/>
</dbReference>
<evidence type="ECO:0000256" key="3">
    <source>
        <dbReference type="ARBA" id="ARBA00012376"/>
    </source>
</evidence>
<evidence type="ECO:0000313" key="15">
    <source>
        <dbReference type="Proteomes" id="UP000012073"/>
    </source>
</evidence>
<keyword evidence="6" id="KW-0819">tRNA processing</keyword>
<gene>
    <name evidence="14" type="ORF">CHC_T00006400001</name>
</gene>
<evidence type="ECO:0000259" key="13">
    <source>
        <dbReference type="Pfam" id="PF01207"/>
    </source>
</evidence>